<keyword evidence="2" id="KW-1185">Reference proteome</keyword>
<evidence type="ECO:0000313" key="1">
    <source>
        <dbReference type="EMBL" id="WOL16096.1"/>
    </source>
</evidence>
<dbReference type="AlphaFoldDB" id="A0AAQ3QNX4"/>
<dbReference type="EMBL" id="CP136897">
    <property type="protein sequence ID" value="WOL16096.1"/>
    <property type="molecule type" value="Genomic_DNA"/>
</dbReference>
<protein>
    <submittedName>
        <fullName evidence="1">Uncharacterized protein</fullName>
    </submittedName>
</protein>
<dbReference type="Proteomes" id="UP001327560">
    <property type="component" value="Chromosome 8"/>
</dbReference>
<evidence type="ECO:0000313" key="2">
    <source>
        <dbReference type="Proteomes" id="UP001327560"/>
    </source>
</evidence>
<proteinExistence type="predicted"/>
<name>A0AAQ3QNX4_9LILI</name>
<gene>
    <name evidence="1" type="ORF">Cni_G24878</name>
</gene>
<organism evidence="1 2">
    <name type="scientific">Canna indica</name>
    <name type="common">Indian-shot</name>
    <dbReference type="NCBI Taxonomy" id="4628"/>
    <lineage>
        <taxon>Eukaryota</taxon>
        <taxon>Viridiplantae</taxon>
        <taxon>Streptophyta</taxon>
        <taxon>Embryophyta</taxon>
        <taxon>Tracheophyta</taxon>
        <taxon>Spermatophyta</taxon>
        <taxon>Magnoliopsida</taxon>
        <taxon>Liliopsida</taxon>
        <taxon>Zingiberales</taxon>
        <taxon>Cannaceae</taxon>
        <taxon>Canna</taxon>
    </lineage>
</organism>
<reference evidence="1 2" key="1">
    <citation type="submission" date="2023-10" db="EMBL/GenBank/DDBJ databases">
        <title>Chromosome-scale genome assembly provides insights into flower coloration mechanisms of Canna indica.</title>
        <authorList>
            <person name="Li C."/>
        </authorList>
    </citation>
    <scope>NUCLEOTIDE SEQUENCE [LARGE SCALE GENOMIC DNA]</scope>
    <source>
        <tissue evidence="1">Flower</tissue>
    </source>
</reference>
<accession>A0AAQ3QNX4</accession>
<sequence length="68" mass="7232">MAAALAFSYTLELCRQLKPTQSGAGLTAPALGILEATMIAATTSNNKSTAGDICRRLIAGFLNWLLRY</sequence>